<sequence>MITELPGLAVQPNFKQYSGYLKASGTKKLHYWFVESQRNPKSDPLILWMNGGPGCSSVLGLLTEHGPFRIMDDGKTVYYNNASWNLLANMIYLEAPAGVGFSYSDDRNYTINDDQVAKDNYLALKDFFSKYPEYSSHDFYVTGESYGGVYVPTLSALVVDDTDINFQGMVIGNGLSNYELNDNSLIYFGYYHGLYGAKTWHGLIKSCCNGNYSGQCMFTKGSSSECRNYVTEVSQLIYNSGLNEYNLYGECAGGVPSGGLTFNQQLQKVVSHNFGWLFSSVEHVKKEFEANKILAKLNKLQLDPPCINATNVADYLNTEQTRQVLHIPSVVQKWSTCSEDVSAHYISTYQDMSAEYMKVLAAKKRVLVYNGDVDMACNFLGDEWFVERLNLNVVAGRMEWYYMAADDTKQVAGFVKQFENLDLVTVRGAGHMVPTDKPLAALQMLNNYLNIKSFQ</sequence>
<keyword evidence="3 5" id="KW-0645">Protease</keyword>
<dbReference type="InterPro" id="IPR018202">
    <property type="entry name" value="Ser_caboxypep_ser_AS"/>
</dbReference>
<dbReference type="PROSITE" id="PS00560">
    <property type="entry name" value="CARBOXYPEPT_SER_HIS"/>
    <property type="match status" value="1"/>
</dbReference>
<dbReference type="GeneID" id="20238096"/>
<dbReference type="AlphaFoldDB" id="V4AIP2"/>
<dbReference type="Gene3D" id="3.40.50.1820">
    <property type="entry name" value="alpha/beta hydrolase"/>
    <property type="match status" value="2"/>
</dbReference>
<dbReference type="InterPro" id="IPR001563">
    <property type="entry name" value="Peptidase_S10"/>
</dbReference>
<reference evidence="6 7" key="1">
    <citation type="journal article" date="2013" name="Nature">
        <title>Insights into bilaterian evolution from three spiralian genomes.</title>
        <authorList>
            <person name="Simakov O."/>
            <person name="Marletaz F."/>
            <person name="Cho S.J."/>
            <person name="Edsinger-Gonzales E."/>
            <person name="Havlak P."/>
            <person name="Hellsten U."/>
            <person name="Kuo D.H."/>
            <person name="Larsson T."/>
            <person name="Lv J."/>
            <person name="Arendt D."/>
            <person name="Savage R."/>
            <person name="Osoegawa K."/>
            <person name="de Jong P."/>
            <person name="Grimwood J."/>
            <person name="Chapman J.A."/>
            <person name="Shapiro H."/>
            <person name="Aerts A."/>
            <person name="Otillar R.P."/>
            <person name="Terry A.Y."/>
            <person name="Boore J.L."/>
            <person name="Grigoriev I.V."/>
            <person name="Lindberg D.R."/>
            <person name="Seaver E.C."/>
            <person name="Weisblat D.A."/>
            <person name="Putnam N.H."/>
            <person name="Rokhsar D.S."/>
        </authorList>
    </citation>
    <scope>NUCLEOTIDE SEQUENCE [LARGE SCALE GENOMIC DNA]</scope>
</reference>
<dbReference type="SUPFAM" id="SSF53474">
    <property type="entry name" value="alpha/beta-Hydrolases"/>
    <property type="match status" value="1"/>
</dbReference>
<dbReference type="OrthoDB" id="443318at2759"/>
<dbReference type="CTD" id="20238096"/>
<dbReference type="Proteomes" id="UP000030746">
    <property type="component" value="Unassembled WGS sequence"/>
</dbReference>
<dbReference type="GO" id="GO:0004185">
    <property type="term" value="F:serine-type carboxypeptidase activity"/>
    <property type="evidence" value="ECO:0007669"/>
    <property type="project" value="UniProtKB-UniRule"/>
</dbReference>
<dbReference type="EMBL" id="KB201362">
    <property type="protein sequence ID" value="ESO96867.1"/>
    <property type="molecule type" value="Genomic_DNA"/>
</dbReference>
<protein>
    <recommendedName>
        <fullName evidence="5">Carboxypeptidase</fullName>
        <ecNumber evidence="5">3.4.16.-</ecNumber>
    </recommendedName>
</protein>
<dbReference type="InterPro" id="IPR029058">
    <property type="entry name" value="AB_hydrolase_fold"/>
</dbReference>
<dbReference type="GO" id="GO:0031647">
    <property type="term" value="P:regulation of protein stability"/>
    <property type="evidence" value="ECO:0007669"/>
    <property type="project" value="UniProtKB-ARBA"/>
</dbReference>
<dbReference type="FunFam" id="3.40.50.12670:FF:000002">
    <property type="entry name" value="Carboxypeptidase"/>
    <property type="match status" value="1"/>
</dbReference>
<comment type="similarity">
    <text evidence="1 5">Belongs to the peptidase S10 family.</text>
</comment>
<dbReference type="MEROPS" id="S10.002"/>
<evidence type="ECO:0000313" key="7">
    <source>
        <dbReference type="Proteomes" id="UP000030746"/>
    </source>
</evidence>
<keyword evidence="2 5" id="KW-0121">Carboxypeptidase</keyword>
<dbReference type="FunFam" id="3.40.50.1820:FF:000335">
    <property type="entry name" value="Carboxypeptidase"/>
    <property type="match status" value="1"/>
</dbReference>
<name>V4AIP2_LOTGI</name>
<dbReference type="EC" id="3.4.16.-" evidence="5"/>
<keyword evidence="7" id="KW-1185">Reference proteome</keyword>
<dbReference type="GO" id="GO:1904715">
    <property type="term" value="P:negative regulation of chaperone-mediated autophagy"/>
    <property type="evidence" value="ECO:0007669"/>
    <property type="project" value="UniProtKB-ARBA"/>
</dbReference>
<dbReference type="GO" id="GO:0006508">
    <property type="term" value="P:proteolysis"/>
    <property type="evidence" value="ECO:0007669"/>
    <property type="project" value="UniProtKB-KW"/>
</dbReference>
<accession>V4AIP2</accession>
<dbReference type="RefSeq" id="XP_009052364.1">
    <property type="nucleotide sequence ID" value="XM_009054116.1"/>
</dbReference>
<dbReference type="PRINTS" id="PR00724">
    <property type="entry name" value="CRBOXYPTASEC"/>
</dbReference>
<organism evidence="6 7">
    <name type="scientific">Lottia gigantea</name>
    <name type="common">Giant owl limpet</name>
    <dbReference type="NCBI Taxonomy" id="225164"/>
    <lineage>
        <taxon>Eukaryota</taxon>
        <taxon>Metazoa</taxon>
        <taxon>Spiralia</taxon>
        <taxon>Lophotrochozoa</taxon>
        <taxon>Mollusca</taxon>
        <taxon>Gastropoda</taxon>
        <taxon>Patellogastropoda</taxon>
        <taxon>Lottioidea</taxon>
        <taxon>Lottiidae</taxon>
        <taxon>Lottia</taxon>
    </lineage>
</organism>
<gene>
    <name evidence="6" type="ORF">LOTGIDRAFT_159616</name>
</gene>
<proteinExistence type="inferred from homology"/>
<dbReference type="HOGENOM" id="CLU_008523_13_3_1"/>
<evidence type="ECO:0000256" key="1">
    <source>
        <dbReference type="ARBA" id="ARBA00009431"/>
    </source>
</evidence>
<evidence type="ECO:0000256" key="2">
    <source>
        <dbReference type="ARBA" id="ARBA00022645"/>
    </source>
</evidence>
<dbReference type="OMA" id="AAPYVWK"/>
<dbReference type="PANTHER" id="PTHR11802">
    <property type="entry name" value="SERINE PROTEASE FAMILY S10 SERINE CARBOXYPEPTIDASE"/>
    <property type="match status" value="1"/>
</dbReference>
<evidence type="ECO:0000256" key="3">
    <source>
        <dbReference type="ARBA" id="ARBA00022670"/>
    </source>
</evidence>
<dbReference type="Pfam" id="PF00450">
    <property type="entry name" value="Peptidase_S10"/>
    <property type="match status" value="1"/>
</dbReference>
<keyword evidence="4 5" id="KW-0378">Hydrolase</keyword>
<evidence type="ECO:0000313" key="6">
    <source>
        <dbReference type="EMBL" id="ESO96867.1"/>
    </source>
</evidence>
<dbReference type="STRING" id="225164.V4AIP2"/>
<dbReference type="InterPro" id="IPR033124">
    <property type="entry name" value="Ser_caboxypep_his_AS"/>
</dbReference>
<evidence type="ECO:0000256" key="4">
    <source>
        <dbReference type="ARBA" id="ARBA00022801"/>
    </source>
</evidence>
<evidence type="ECO:0000256" key="5">
    <source>
        <dbReference type="RuleBase" id="RU361156"/>
    </source>
</evidence>
<dbReference type="KEGG" id="lgi:LOTGIDRAFT_159616"/>
<dbReference type="PANTHER" id="PTHR11802:SF201">
    <property type="entry name" value="CARBOXYPEPTIDASE"/>
    <property type="match status" value="1"/>
</dbReference>
<dbReference type="PROSITE" id="PS00131">
    <property type="entry name" value="CARBOXYPEPT_SER_SER"/>
    <property type="match status" value="1"/>
</dbReference>